<evidence type="ECO:0000313" key="2">
    <source>
        <dbReference type="EMBL" id="GIF88791.1"/>
    </source>
</evidence>
<keyword evidence="1" id="KW-1133">Transmembrane helix</keyword>
<feature type="transmembrane region" description="Helical" evidence="1">
    <location>
        <begin position="73"/>
        <end position="91"/>
    </location>
</feature>
<protein>
    <submittedName>
        <fullName evidence="2">Uncharacterized protein</fullName>
    </submittedName>
</protein>
<keyword evidence="1" id="KW-0812">Transmembrane</keyword>
<dbReference type="Proteomes" id="UP000619293">
    <property type="component" value="Unassembled WGS sequence"/>
</dbReference>
<evidence type="ECO:0000256" key="1">
    <source>
        <dbReference type="SAM" id="Phobius"/>
    </source>
</evidence>
<organism evidence="2 3">
    <name type="scientific">Catellatospora chokoriensis</name>
    <dbReference type="NCBI Taxonomy" id="310353"/>
    <lineage>
        <taxon>Bacteria</taxon>
        <taxon>Bacillati</taxon>
        <taxon>Actinomycetota</taxon>
        <taxon>Actinomycetes</taxon>
        <taxon>Micromonosporales</taxon>
        <taxon>Micromonosporaceae</taxon>
        <taxon>Catellatospora</taxon>
    </lineage>
</organism>
<reference evidence="2 3" key="1">
    <citation type="submission" date="2021-01" db="EMBL/GenBank/DDBJ databases">
        <title>Whole genome shotgun sequence of Catellatospora chokoriensis NBRC 107358.</title>
        <authorList>
            <person name="Komaki H."/>
            <person name="Tamura T."/>
        </authorList>
    </citation>
    <scope>NUCLEOTIDE SEQUENCE [LARGE SCALE GENOMIC DNA]</scope>
    <source>
        <strain evidence="2 3">NBRC 107358</strain>
    </source>
</reference>
<feature type="transmembrane region" description="Helical" evidence="1">
    <location>
        <begin position="248"/>
        <end position="272"/>
    </location>
</feature>
<name>A0A8J3JPM4_9ACTN</name>
<keyword evidence="1" id="KW-0472">Membrane</keyword>
<gene>
    <name evidence="2" type="ORF">Cch02nite_22350</name>
</gene>
<feature type="transmembrane region" description="Helical" evidence="1">
    <location>
        <begin position="171"/>
        <end position="191"/>
    </location>
</feature>
<proteinExistence type="predicted"/>
<accession>A0A8J3JPM4</accession>
<feature type="transmembrane region" description="Helical" evidence="1">
    <location>
        <begin position="320"/>
        <end position="338"/>
    </location>
</feature>
<feature type="transmembrane region" description="Helical" evidence="1">
    <location>
        <begin position="131"/>
        <end position="151"/>
    </location>
</feature>
<feature type="transmembrane region" description="Helical" evidence="1">
    <location>
        <begin position="221"/>
        <end position="242"/>
    </location>
</feature>
<comment type="caution">
    <text evidence="2">The sequence shown here is derived from an EMBL/GenBank/DDBJ whole genome shotgun (WGS) entry which is preliminary data.</text>
</comment>
<feature type="transmembrane region" description="Helical" evidence="1">
    <location>
        <begin position="97"/>
        <end position="119"/>
    </location>
</feature>
<evidence type="ECO:0000313" key="3">
    <source>
        <dbReference type="Proteomes" id="UP000619293"/>
    </source>
</evidence>
<keyword evidence="3" id="KW-1185">Reference proteome</keyword>
<dbReference type="EMBL" id="BONG01000010">
    <property type="protein sequence ID" value="GIF88791.1"/>
    <property type="molecule type" value="Genomic_DNA"/>
</dbReference>
<dbReference type="AlphaFoldDB" id="A0A8J3JPM4"/>
<sequence length="341" mass="35998">MPVEPMPTGEYRVIQQRQPDPHHPATEAVTRTGGLIGAFDYGEPARPAASGDVVAAAHEAEAREGRGWSIGDFRLLTMLVGALIGAGIAWTSKPHPMTFVVVAALLGAAAGESFGFGLSRWAEVRRLHVIVRWRVWVSMLTVLAVAGGLVWATPFVLGNKGGVDNLTDRGIALSALAIIGGMTSAATLGAVKQVVADPLPGTPGQQLDALLRLRRMCSRMLSQLGILVLLVMAVNAVAIGFGEELDKGVVLYSGVVASFVVGTMFAPTAATLRRRGQLYLERHFSLDQVPTGELIEAAENKGKLEKLLGLDQTTFGELKAGLVVLSPVVAGLIAVMIQEVK</sequence>